<dbReference type="Gene3D" id="3.30.70.120">
    <property type="match status" value="1"/>
</dbReference>
<proteinExistence type="inferred from homology"/>
<keyword evidence="7" id="KW-1185">Reference proteome</keyword>
<keyword evidence="3 4" id="KW-0479">Metal-binding</keyword>
<dbReference type="RefSeq" id="WP_090925753.1">
    <property type="nucleotide sequence ID" value="NZ_FOTY01000003.1"/>
</dbReference>
<evidence type="ECO:0000256" key="2">
    <source>
        <dbReference type="ARBA" id="ARBA00022112"/>
    </source>
</evidence>
<evidence type="ECO:0000313" key="6">
    <source>
        <dbReference type="EMBL" id="SFL66735.1"/>
    </source>
</evidence>
<organism evidence="6 7">
    <name type="scientific">Salibacterium qingdaonense</name>
    <dbReference type="NCBI Taxonomy" id="266892"/>
    <lineage>
        <taxon>Bacteria</taxon>
        <taxon>Bacillati</taxon>
        <taxon>Bacillota</taxon>
        <taxon>Bacilli</taxon>
        <taxon>Bacillales</taxon>
        <taxon>Bacillaceae</taxon>
    </lineage>
</organism>
<comment type="similarity">
    <text evidence="1 4">Belongs to the GTP cyclohydrolase I type 2/NIF3 family.</text>
</comment>
<dbReference type="InterPro" id="IPR036069">
    <property type="entry name" value="DUF34/NIF3_sf"/>
</dbReference>
<name>A0A1I4JJF7_9BACI</name>
<dbReference type="PANTHER" id="PTHR13799:SF14">
    <property type="entry name" value="GTP CYCLOHYDROLASE 1 TYPE 2 HOMOLOG"/>
    <property type="match status" value="1"/>
</dbReference>
<dbReference type="PIRSF" id="PIRSF037489">
    <property type="entry name" value="UCP037489_NIF3_YqfO"/>
    <property type="match status" value="1"/>
</dbReference>
<dbReference type="NCBIfam" id="TIGR00486">
    <property type="entry name" value="YbgI_SA1388"/>
    <property type="match status" value="1"/>
</dbReference>
<dbReference type="AlphaFoldDB" id="A0A1I4JJF7"/>
<evidence type="ECO:0000256" key="3">
    <source>
        <dbReference type="ARBA" id="ARBA00022723"/>
    </source>
</evidence>
<accession>A0A1I4JJF7</accession>
<dbReference type="InterPro" id="IPR015867">
    <property type="entry name" value="N-reg_PII/ATP_PRibTrfase_C"/>
</dbReference>
<dbReference type="GO" id="GO:0046872">
    <property type="term" value="F:metal ion binding"/>
    <property type="evidence" value="ECO:0007669"/>
    <property type="project" value="UniProtKB-UniRule"/>
</dbReference>
<dbReference type="InterPro" id="IPR002678">
    <property type="entry name" value="DUF34/NIF3"/>
</dbReference>
<dbReference type="GO" id="GO:0005737">
    <property type="term" value="C:cytoplasm"/>
    <property type="evidence" value="ECO:0007669"/>
    <property type="project" value="TreeGrafter"/>
</dbReference>
<feature type="binding site" evidence="5">
    <location>
        <position position="67"/>
    </location>
    <ligand>
        <name>a divalent metal cation</name>
        <dbReference type="ChEBI" id="CHEBI:60240"/>
        <label>1</label>
    </ligand>
</feature>
<feature type="binding site" evidence="5">
    <location>
        <position position="106"/>
    </location>
    <ligand>
        <name>a divalent metal cation</name>
        <dbReference type="ChEBI" id="CHEBI:60240"/>
        <label>1</label>
    </ligand>
</feature>
<evidence type="ECO:0000256" key="5">
    <source>
        <dbReference type="PIRSR" id="PIRSR602678-1"/>
    </source>
</evidence>
<evidence type="ECO:0000256" key="1">
    <source>
        <dbReference type="ARBA" id="ARBA00006964"/>
    </source>
</evidence>
<dbReference type="InterPro" id="IPR017221">
    <property type="entry name" value="DUF34/NIF3_bac"/>
</dbReference>
<feature type="binding site" evidence="5">
    <location>
        <position position="68"/>
    </location>
    <ligand>
        <name>a divalent metal cation</name>
        <dbReference type="ChEBI" id="CHEBI:60240"/>
        <label>1</label>
    </ligand>
</feature>
<evidence type="ECO:0000256" key="4">
    <source>
        <dbReference type="PIRNR" id="PIRNR037489"/>
    </source>
</evidence>
<evidence type="ECO:0000313" key="7">
    <source>
        <dbReference type="Proteomes" id="UP000199668"/>
    </source>
</evidence>
<reference evidence="6 7" key="1">
    <citation type="submission" date="2016-10" db="EMBL/GenBank/DDBJ databases">
        <authorList>
            <person name="de Groot N.N."/>
        </authorList>
    </citation>
    <scope>NUCLEOTIDE SEQUENCE [LARGE SCALE GENOMIC DNA]</scope>
    <source>
        <strain evidence="6 7">CGMCC 1.6134</strain>
    </source>
</reference>
<dbReference type="Pfam" id="PF01784">
    <property type="entry name" value="DUF34_NIF3"/>
    <property type="match status" value="1"/>
</dbReference>
<dbReference type="PANTHER" id="PTHR13799">
    <property type="entry name" value="NGG1 INTERACTING FACTOR 3"/>
    <property type="match status" value="1"/>
</dbReference>
<feature type="binding site" evidence="5">
    <location>
        <position position="335"/>
    </location>
    <ligand>
        <name>a divalent metal cation</name>
        <dbReference type="ChEBI" id="CHEBI:60240"/>
        <label>1</label>
    </ligand>
</feature>
<dbReference type="FunFam" id="3.30.70.120:FF:000006">
    <property type="entry name" value="GTP cyclohydrolase 1 type 2 homolog"/>
    <property type="match status" value="1"/>
</dbReference>
<gene>
    <name evidence="6" type="ORF">SAMN04488054_103196</name>
</gene>
<dbReference type="EMBL" id="FOTY01000003">
    <property type="protein sequence ID" value="SFL66735.1"/>
    <property type="molecule type" value="Genomic_DNA"/>
</dbReference>
<dbReference type="SUPFAM" id="SSF102705">
    <property type="entry name" value="NIF3 (NGG1p interacting factor 3)-like"/>
    <property type="match status" value="1"/>
</dbReference>
<dbReference type="FunFam" id="3.40.1390.30:FF:000001">
    <property type="entry name" value="GTP cyclohydrolase 1 type 2"/>
    <property type="match status" value="1"/>
</dbReference>
<dbReference type="Gene3D" id="3.40.1390.30">
    <property type="entry name" value="NIF3 (NGG1p interacting factor 3)-like"/>
    <property type="match status" value="1"/>
</dbReference>
<dbReference type="Proteomes" id="UP000199668">
    <property type="component" value="Unassembled WGS sequence"/>
</dbReference>
<dbReference type="OrthoDB" id="9792792at2"/>
<feature type="binding site" evidence="5">
    <location>
        <position position="332"/>
    </location>
    <ligand>
        <name>a divalent metal cation</name>
        <dbReference type="ChEBI" id="CHEBI:60240"/>
        <label>1</label>
    </ligand>
</feature>
<protein>
    <recommendedName>
        <fullName evidence="2 4">GTP cyclohydrolase 1 type 2 homolog</fullName>
    </recommendedName>
</protein>
<dbReference type="STRING" id="266892.SAMN04488054_103196"/>
<sequence>MKPADGRTIIEAFETWAPRSLAVEKDNVGLMVGTLNKPVHRVLTTLDVSMEVVEEAVEKDIDLIIAHHPLIFKPLASLETSGKKGSIIEKCIKHDIAVYAAHTNLDIADGGVNDMLTEALGLGETEVLVPTTEIPLKKITAFVPEGHVETVRSALGDAGAGHIGDYSHCTFAADGTGTFIPGDNTDPYLGTRGKMEFAAETRMETVVPETLLPEVTKALENAHPYEEPAYDVYPLDMEGEIKGLGRTGYLPEPLSYESFIQLVKSTFGVKHVRTAGTEPKEVRKVAVLGGDGNKFWSHALHSGADVYITGDLYFHTAQDAAMEGLNTIDPGHHIEQIMKEGVKRKMETLIDVSACDLTFYASTISTEPFTFR</sequence>